<accession>A0A9Q8UVE2</accession>
<reference evidence="1" key="1">
    <citation type="submission" date="2021-12" db="EMBL/GenBank/DDBJ databases">
        <authorList>
            <person name="Zaccaron A."/>
            <person name="Stergiopoulos I."/>
        </authorList>
    </citation>
    <scope>NUCLEOTIDE SEQUENCE</scope>
    <source>
        <strain evidence="1">Race5_Kim</strain>
    </source>
</reference>
<keyword evidence="2" id="KW-1185">Reference proteome</keyword>
<sequence length="195" mass="22130">MACANPDHETSGLHHTMQTLNLKPAIKQECNNTAGDKTTKKKRGLLDLPAEIWSKIGKVVIDETPLFTDSDISPDYIMDWSDNNTEVLPRISLACRALREELLPYFYEKNVFLCFMSPNVEGTEKYEDVGRFLRAIGKENRTSLKARFCNIGNSMSIKKQFETVAMKMWKLPFKLVPTGGQTPGKACVGYWIEFL</sequence>
<dbReference type="AlphaFoldDB" id="A0A9Q8UVE2"/>
<organism evidence="1 2">
    <name type="scientific">Passalora fulva</name>
    <name type="common">Tomato leaf mold</name>
    <name type="synonym">Cladosporium fulvum</name>
    <dbReference type="NCBI Taxonomy" id="5499"/>
    <lineage>
        <taxon>Eukaryota</taxon>
        <taxon>Fungi</taxon>
        <taxon>Dikarya</taxon>
        <taxon>Ascomycota</taxon>
        <taxon>Pezizomycotina</taxon>
        <taxon>Dothideomycetes</taxon>
        <taxon>Dothideomycetidae</taxon>
        <taxon>Mycosphaerellales</taxon>
        <taxon>Mycosphaerellaceae</taxon>
        <taxon>Fulvia</taxon>
    </lineage>
</organism>
<protein>
    <recommendedName>
        <fullName evidence="3">F-box domain-containing protein</fullName>
    </recommendedName>
</protein>
<dbReference type="KEGG" id="ffu:CLAFUR5_12681"/>
<name>A0A9Q8UVE2_PASFU</name>
<gene>
    <name evidence="1" type="ORF">CLAFUR5_12681</name>
</gene>
<evidence type="ECO:0000313" key="2">
    <source>
        <dbReference type="Proteomes" id="UP000756132"/>
    </source>
</evidence>
<evidence type="ECO:0008006" key="3">
    <source>
        <dbReference type="Google" id="ProtNLM"/>
    </source>
</evidence>
<evidence type="ECO:0000313" key="1">
    <source>
        <dbReference type="EMBL" id="UJO23815.1"/>
    </source>
</evidence>
<proteinExistence type="predicted"/>
<dbReference type="OrthoDB" id="3646601at2759"/>
<dbReference type="EMBL" id="CP090173">
    <property type="protein sequence ID" value="UJO23815.1"/>
    <property type="molecule type" value="Genomic_DNA"/>
</dbReference>
<dbReference type="RefSeq" id="XP_047768181.1">
    <property type="nucleotide sequence ID" value="XM_047911829.1"/>
</dbReference>
<dbReference type="GeneID" id="71992559"/>
<reference evidence="1" key="2">
    <citation type="journal article" date="2022" name="Microb. Genom.">
        <title>A chromosome-scale genome assembly of the tomato pathogen Cladosporium fulvum reveals a compartmentalized genome architecture and the presence of a dispensable chromosome.</title>
        <authorList>
            <person name="Zaccaron A.Z."/>
            <person name="Chen L.H."/>
            <person name="Samaras A."/>
            <person name="Stergiopoulos I."/>
        </authorList>
    </citation>
    <scope>NUCLEOTIDE SEQUENCE</scope>
    <source>
        <strain evidence="1">Race5_Kim</strain>
    </source>
</reference>
<dbReference type="Proteomes" id="UP000756132">
    <property type="component" value="Chromosome 11"/>
</dbReference>